<dbReference type="Proteomes" id="UP000324832">
    <property type="component" value="Unassembled WGS sequence"/>
</dbReference>
<dbReference type="FunFam" id="3.40.50.80:FF:000012">
    <property type="entry name" value="NADPH oxidase, isoform B"/>
    <property type="match status" value="1"/>
</dbReference>
<dbReference type="GO" id="GO:0006952">
    <property type="term" value="P:defense response"/>
    <property type="evidence" value="ECO:0007669"/>
    <property type="project" value="TreeGrafter"/>
</dbReference>
<organism evidence="3 4">
    <name type="scientific">Leptidea sinapis</name>
    <dbReference type="NCBI Taxonomy" id="189913"/>
    <lineage>
        <taxon>Eukaryota</taxon>
        <taxon>Metazoa</taxon>
        <taxon>Ecdysozoa</taxon>
        <taxon>Arthropoda</taxon>
        <taxon>Hexapoda</taxon>
        <taxon>Insecta</taxon>
        <taxon>Pterygota</taxon>
        <taxon>Neoptera</taxon>
        <taxon>Endopterygota</taxon>
        <taxon>Lepidoptera</taxon>
        <taxon>Glossata</taxon>
        <taxon>Ditrysia</taxon>
        <taxon>Papilionoidea</taxon>
        <taxon>Pieridae</taxon>
        <taxon>Dismorphiinae</taxon>
        <taxon>Leptidea</taxon>
    </lineage>
</organism>
<dbReference type="GO" id="GO:0043020">
    <property type="term" value="C:NADPH oxidase complex"/>
    <property type="evidence" value="ECO:0007669"/>
    <property type="project" value="TreeGrafter"/>
</dbReference>
<evidence type="ECO:0000313" key="4">
    <source>
        <dbReference type="Proteomes" id="UP000324832"/>
    </source>
</evidence>
<sequence length="298" mass="34701">MFVILSRDYMRSESARCFDDCLSYRTRRVCRGTENSALAHSFRYMRTKPTIIAFEAPTERRKSNESILTLARRRFSKSKTPERDAELDRPAITVESPSEASAEYPVGKPLEIYLDGPYGAASSHIFHAEHAVLVAAGIGVTPFASILQAIMYKYWRTRVVCPRCEHAWHSNPFDEMTLRKVDFFWINREQRSFEWFVSLLSQLEIEQAECTSDRFLEMHMYITSALQRSDMKAEKRDLITGLKTRTNAGRPNWDKVFQRLQEQNMGKVTVFYCGPPQLARVLRVKCDQFGFDFRKEVF</sequence>
<proteinExistence type="predicted"/>
<feature type="domain" description="Ferric reductase NAD binding" evidence="2">
    <location>
        <begin position="130"/>
        <end position="284"/>
    </location>
</feature>
<evidence type="ECO:0000256" key="1">
    <source>
        <dbReference type="ARBA" id="ARBA00023002"/>
    </source>
</evidence>
<dbReference type="PANTHER" id="PTHR11972">
    <property type="entry name" value="NADPH OXIDASE"/>
    <property type="match status" value="1"/>
</dbReference>
<dbReference type="AlphaFoldDB" id="A0A5E4Q4R3"/>
<protein>
    <recommendedName>
        <fullName evidence="2">Ferric reductase NAD binding domain-containing protein</fullName>
    </recommendedName>
</protein>
<dbReference type="Pfam" id="PF08030">
    <property type="entry name" value="NAD_binding_6"/>
    <property type="match status" value="1"/>
</dbReference>
<dbReference type="GO" id="GO:0016175">
    <property type="term" value="F:superoxide-generating NAD(P)H oxidase activity"/>
    <property type="evidence" value="ECO:0007669"/>
    <property type="project" value="TreeGrafter"/>
</dbReference>
<dbReference type="InterPro" id="IPR050369">
    <property type="entry name" value="RBOH/FRE"/>
</dbReference>
<evidence type="ECO:0000313" key="3">
    <source>
        <dbReference type="EMBL" id="VVC92698.1"/>
    </source>
</evidence>
<accession>A0A5E4Q4R3</accession>
<keyword evidence="4" id="KW-1185">Reference proteome</keyword>
<dbReference type="PANTHER" id="PTHR11972:SF58">
    <property type="entry name" value="NADPH OXIDASE 5"/>
    <property type="match status" value="1"/>
</dbReference>
<dbReference type="PRINTS" id="PR00466">
    <property type="entry name" value="GP91PHOX"/>
</dbReference>
<dbReference type="InterPro" id="IPR013121">
    <property type="entry name" value="Fe_red_NAD-bd_6"/>
</dbReference>
<keyword evidence="1" id="KW-0560">Oxidoreductase</keyword>
<dbReference type="Gene3D" id="3.40.50.80">
    <property type="entry name" value="Nucleotide-binding domain of ferredoxin-NADP reductase (FNR) module"/>
    <property type="match status" value="1"/>
</dbReference>
<dbReference type="CDD" id="cd06186">
    <property type="entry name" value="NOX_Duox_like_FAD_NADP"/>
    <property type="match status" value="1"/>
</dbReference>
<gene>
    <name evidence="3" type="ORF">LSINAPIS_LOCUS5071</name>
</gene>
<dbReference type="SUPFAM" id="SSF52343">
    <property type="entry name" value="Ferredoxin reductase-like, C-terminal NADP-linked domain"/>
    <property type="match status" value="1"/>
</dbReference>
<name>A0A5E4Q4R3_9NEOP</name>
<dbReference type="InterPro" id="IPR000778">
    <property type="entry name" value="Cyt_b245_heavy_chain"/>
</dbReference>
<evidence type="ECO:0000259" key="2">
    <source>
        <dbReference type="Pfam" id="PF08030"/>
    </source>
</evidence>
<dbReference type="InterPro" id="IPR039261">
    <property type="entry name" value="FNR_nucleotide-bd"/>
</dbReference>
<reference evidence="3 4" key="1">
    <citation type="submission" date="2017-07" db="EMBL/GenBank/DDBJ databases">
        <authorList>
            <person name="Talla V."/>
            <person name="Backstrom N."/>
        </authorList>
    </citation>
    <scope>NUCLEOTIDE SEQUENCE [LARGE SCALE GENOMIC DNA]</scope>
</reference>
<dbReference type="EMBL" id="FZQP02001371">
    <property type="protein sequence ID" value="VVC92698.1"/>
    <property type="molecule type" value="Genomic_DNA"/>
</dbReference>
<dbReference type="GO" id="GO:0042554">
    <property type="term" value="P:superoxide anion generation"/>
    <property type="evidence" value="ECO:0007669"/>
    <property type="project" value="TreeGrafter"/>
</dbReference>